<sequence>MRRRSNSSANTPRLLRPLTAGASVWAGALAVAAFSLTLASAQPPSEVNKAGQTGVANSAAAGAIKTVPATKPLWSELTAEQQLALKPLVSHWTTMNTGQKRKWLALSRNFATMSTDDQVTLHSRMIEWAALSNQQRAQARLNFAEVKRLPADERKAKWEQYQALSEEEKRKLAERAPAKPRGAAIPVRPVSSQKLVPVPAVTPPGQHTPRIVLAPPTPSSMPAAAILVTTPLERMPAATSTAPAAAPATANVTSPPVPAEAQVPAPTPAAAEQLPSAP</sequence>
<name>E6V0P7_VARPE</name>
<dbReference type="HOGENOM" id="CLU_939896_0_0_4"/>
<dbReference type="KEGG" id="vpe:Varpa_2548"/>
<evidence type="ECO:0000313" key="3">
    <source>
        <dbReference type="Proteomes" id="UP000008917"/>
    </source>
</evidence>
<dbReference type="Proteomes" id="UP000008917">
    <property type="component" value="Chromosome"/>
</dbReference>
<proteinExistence type="predicted"/>
<feature type="compositionally biased region" description="Low complexity" evidence="1">
    <location>
        <begin position="236"/>
        <end position="278"/>
    </location>
</feature>
<gene>
    <name evidence="2" type="ordered locus">Varpa_2548</name>
</gene>
<keyword evidence="2" id="KW-0812">Transmembrane</keyword>
<evidence type="ECO:0000256" key="1">
    <source>
        <dbReference type="SAM" id="MobiDB-lite"/>
    </source>
</evidence>
<organism evidence="2 3">
    <name type="scientific">Variovorax paradoxus (strain EPS)</name>
    <dbReference type="NCBI Taxonomy" id="595537"/>
    <lineage>
        <taxon>Bacteria</taxon>
        <taxon>Pseudomonadati</taxon>
        <taxon>Pseudomonadota</taxon>
        <taxon>Betaproteobacteria</taxon>
        <taxon>Burkholderiales</taxon>
        <taxon>Comamonadaceae</taxon>
        <taxon>Variovorax</taxon>
    </lineage>
</organism>
<dbReference type="AlphaFoldDB" id="E6V0P7"/>
<dbReference type="InterPro" id="IPR021455">
    <property type="entry name" value="DUF3106"/>
</dbReference>
<dbReference type="Pfam" id="PF11304">
    <property type="entry name" value="DUF3106"/>
    <property type="match status" value="1"/>
</dbReference>
<evidence type="ECO:0000313" key="2">
    <source>
        <dbReference type="EMBL" id="ADU36748.1"/>
    </source>
</evidence>
<dbReference type="RefSeq" id="WP_013540979.1">
    <property type="nucleotide sequence ID" value="NC_014931.1"/>
</dbReference>
<keyword evidence="2" id="KW-0472">Membrane</keyword>
<protein>
    <submittedName>
        <fullName evidence="2">Putative transmembrane protein</fullName>
    </submittedName>
</protein>
<dbReference type="eggNOG" id="ENOG5032YRY">
    <property type="taxonomic scope" value="Bacteria"/>
</dbReference>
<reference evidence="3" key="1">
    <citation type="submission" date="2010-12" db="EMBL/GenBank/DDBJ databases">
        <title>Complete sequence of Variovorax paradoxus EPS.</title>
        <authorList>
            <consortium name="US DOE Joint Genome Institute"/>
            <person name="Lucas S."/>
            <person name="Copeland A."/>
            <person name="Lapidus A."/>
            <person name="Cheng J.-F."/>
            <person name="Goodwin L."/>
            <person name="Pitluck S."/>
            <person name="Teshima H."/>
            <person name="Detter J.C."/>
            <person name="Han C."/>
            <person name="Tapia R."/>
            <person name="Land M."/>
            <person name="Hauser L."/>
            <person name="Kyrpides N."/>
            <person name="Ivanova N."/>
            <person name="Ovchinnikova G."/>
            <person name="Orwin P."/>
            <person name="Han J.-I.G."/>
            <person name="Woyke T."/>
        </authorList>
    </citation>
    <scope>NUCLEOTIDE SEQUENCE [LARGE SCALE GENOMIC DNA]</scope>
    <source>
        <strain evidence="3">EPS</strain>
    </source>
</reference>
<accession>E6V0P7</accession>
<dbReference type="EMBL" id="CP002417">
    <property type="protein sequence ID" value="ADU36748.1"/>
    <property type="molecule type" value="Genomic_DNA"/>
</dbReference>
<feature type="region of interest" description="Disordered" evidence="1">
    <location>
        <begin position="235"/>
        <end position="278"/>
    </location>
</feature>
<feature type="region of interest" description="Disordered" evidence="1">
    <location>
        <begin position="196"/>
        <end position="216"/>
    </location>
</feature>
<dbReference type="STRING" id="595537.Varpa_2548"/>
<dbReference type="OrthoDB" id="9796567at2"/>
<reference evidence="2 3" key="2">
    <citation type="journal article" date="2013" name="Genome Announc.">
        <title>Genome of the Root-Associated Plant Growth-Promoting Bacterium Variovorax paradoxus Strain EPS.</title>
        <authorList>
            <person name="Han J.I."/>
            <person name="Spain J.C."/>
            <person name="Leadbetter J.R."/>
            <person name="Ovchinnikova G."/>
            <person name="Goodwin L.A."/>
            <person name="Han C.S."/>
            <person name="Woyke T."/>
            <person name="Davenport K.W."/>
            <person name="Orwin P.M."/>
        </authorList>
    </citation>
    <scope>NUCLEOTIDE SEQUENCE [LARGE SCALE GENOMIC DNA]</scope>
    <source>
        <strain evidence="2 3">EPS</strain>
    </source>
</reference>